<gene>
    <name evidence="1" type="ORF">F5876DRAFT_84045</name>
</gene>
<dbReference type="Proteomes" id="UP001163835">
    <property type="component" value="Unassembled WGS sequence"/>
</dbReference>
<protein>
    <submittedName>
        <fullName evidence="1">Uncharacterized protein</fullName>
    </submittedName>
</protein>
<evidence type="ECO:0000313" key="1">
    <source>
        <dbReference type="EMBL" id="KAJ3803955.1"/>
    </source>
</evidence>
<sequence>MSNNHCVSPTPHSLFLESDGQIPPSSWDTWDSDKDDNDDDDGWQLDDDGWQDLPIVHTDELRGGLDEEDQRKYLHRVNASASASGGGGRGNHLVDATATFVHHGPVSGTSRTTGKNSLNTSRDLFQYHYALEESYGADALDDQSSLISADQVRRL</sequence>
<keyword evidence="2" id="KW-1185">Reference proteome</keyword>
<evidence type="ECO:0000313" key="2">
    <source>
        <dbReference type="Proteomes" id="UP001163835"/>
    </source>
</evidence>
<accession>A0ACC1THD5</accession>
<proteinExistence type="predicted"/>
<comment type="caution">
    <text evidence="1">The sequence shown here is derived from an EMBL/GenBank/DDBJ whole genome shotgun (WGS) entry which is preliminary data.</text>
</comment>
<reference evidence="1" key="1">
    <citation type="submission" date="2022-09" db="EMBL/GenBank/DDBJ databases">
        <title>A Global Phylogenomic Analysis of the Shiitake Genus Lentinula.</title>
        <authorList>
            <consortium name="DOE Joint Genome Institute"/>
            <person name="Sierra-Patev S."/>
            <person name="Min B."/>
            <person name="Naranjo-Ortiz M."/>
            <person name="Looney B."/>
            <person name="Konkel Z."/>
            <person name="Slot J.C."/>
            <person name="Sakamoto Y."/>
            <person name="Steenwyk J.L."/>
            <person name="Rokas A."/>
            <person name="Carro J."/>
            <person name="Camarero S."/>
            <person name="Ferreira P."/>
            <person name="Molpeceres G."/>
            <person name="Ruiz-Duenas F.J."/>
            <person name="Serrano A."/>
            <person name="Henrissat B."/>
            <person name="Drula E."/>
            <person name="Hughes K.W."/>
            <person name="Mata J.L."/>
            <person name="Ishikawa N.K."/>
            <person name="Vargas-Isla R."/>
            <person name="Ushijima S."/>
            <person name="Smith C.A."/>
            <person name="Ahrendt S."/>
            <person name="Andreopoulos W."/>
            <person name="He G."/>
            <person name="Labutti K."/>
            <person name="Lipzen A."/>
            <person name="Ng V."/>
            <person name="Riley R."/>
            <person name="Sandor L."/>
            <person name="Barry K."/>
            <person name="Martinez A.T."/>
            <person name="Xiao Y."/>
            <person name="Gibbons J.G."/>
            <person name="Terashima K."/>
            <person name="Grigoriev I.V."/>
            <person name="Hibbett D.S."/>
        </authorList>
    </citation>
    <scope>NUCLEOTIDE SEQUENCE</scope>
    <source>
        <strain evidence="1">TMI1499</strain>
    </source>
</reference>
<name>A0ACC1THD5_9AGAR</name>
<dbReference type="EMBL" id="MU796481">
    <property type="protein sequence ID" value="KAJ3803955.1"/>
    <property type="molecule type" value="Genomic_DNA"/>
</dbReference>
<organism evidence="1 2">
    <name type="scientific">Lentinula aff. lateritia</name>
    <dbReference type="NCBI Taxonomy" id="2804960"/>
    <lineage>
        <taxon>Eukaryota</taxon>
        <taxon>Fungi</taxon>
        <taxon>Dikarya</taxon>
        <taxon>Basidiomycota</taxon>
        <taxon>Agaricomycotina</taxon>
        <taxon>Agaricomycetes</taxon>
        <taxon>Agaricomycetidae</taxon>
        <taxon>Agaricales</taxon>
        <taxon>Marasmiineae</taxon>
        <taxon>Omphalotaceae</taxon>
        <taxon>Lentinula</taxon>
    </lineage>
</organism>